<dbReference type="InterPro" id="IPR014044">
    <property type="entry name" value="CAP_dom"/>
</dbReference>
<feature type="domain" description="SCP" evidence="2">
    <location>
        <begin position="35"/>
        <end position="104"/>
    </location>
</feature>
<organism evidence="3 4">
    <name type="scientific">Ciona intestinalis</name>
    <name type="common">Transparent sea squirt</name>
    <name type="synonym">Ascidia intestinalis</name>
    <dbReference type="NCBI Taxonomy" id="7719"/>
    <lineage>
        <taxon>Eukaryota</taxon>
        <taxon>Metazoa</taxon>
        <taxon>Chordata</taxon>
        <taxon>Tunicata</taxon>
        <taxon>Ascidiacea</taxon>
        <taxon>Phlebobranchia</taxon>
        <taxon>Cionidae</taxon>
        <taxon>Ciona</taxon>
    </lineage>
</organism>
<feature type="signal peptide" evidence="1">
    <location>
        <begin position="1"/>
        <end position="16"/>
    </location>
</feature>
<evidence type="ECO:0000259" key="2">
    <source>
        <dbReference type="Pfam" id="PF00188"/>
    </source>
</evidence>
<evidence type="ECO:0000313" key="3">
    <source>
        <dbReference type="Ensembl" id="ENSCINP00000029667.2"/>
    </source>
</evidence>
<dbReference type="Pfam" id="PF00188">
    <property type="entry name" value="CAP"/>
    <property type="match status" value="1"/>
</dbReference>
<dbReference type="Ensembl" id="ENSCINT00000029913.2">
    <property type="protein sequence ID" value="ENSCINP00000029667.2"/>
    <property type="gene ID" value="ENSCING00000017597.2"/>
</dbReference>
<sequence>MYFSGLALVLLLSAEAYSITQVLFALDKLRIVSSLNRAREGPINASNMHKLAWDDALEKRAIKLVDNCFYSHSDINGLGSAFLTNFPNNAGGGSVVAKMLIQSFTMNEYKRVYKSWVRNCSV</sequence>
<dbReference type="Proteomes" id="UP000008144">
    <property type="component" value="Unassembled WGS sequence"/>
</dbReference>
<dbReference type="Gene3D" id="3.40.33.10">
    <property type="entry name" value="CAP"/>
    <property type="match status" value="1"/>
</dbReference>
<dbReference type="InParanoid" id="F6ZF87"/>
<accession>F6ZF87</accession>
<keyword evidence="1" id="KW-0732">Signal</keyword>
<reference evidence="3" key="2">
    <citation type="submission" date="2025-08" db="UniProtKB">
        <authorList>
            <consortium name="Ensembl"/>
        </authorList>
    </citation>
    <scope>IDENTIFICATION</scope>
</reference>
<dbReference type="InterPro" id="IPR035940">
    <property type="entry name" value="CAP_sf"/>
</dbReference>
<protein>
    <submittedName>
        <fullName evidence="3">GLIPR1-like protein 1</fullName>
    </submittedName>
</protein>
<evidence type="ECO:0000313" key="4">
    <source>
        <dbReference type="Proteomes" id="UP000008144"/>
    </source>
</evidence>
<reference evidence="4" key="1">
    <citation type="journal article" date="2002" name="Science">
        <title>The draft genome of Ciona intestinalis: insights into chordate and vertebrate origins.</title>
        <authorList>
            <person name="Dehal P."/>
            <person name="Satou Y."/>
            <person name="Campbell R.K."/>
            <person name="Chapman J."/>
            <person name="Degnan B."/>
            <person name="De Tomaso A."/>
            <person name="Davidson B."/>
            <person name="Di Gregorio A."/>
            <person name="Gelpke M."/>
            <person name="Goodstein D.M."/>
            <person name="Harafuji N."/>
            <person name="Hastings K.E."/>
            <person name="Ho I."/>
            <person name="Hotta K."/>
            <person name="Huang W."/>
            <person name="Kawashima T."/>
            <person name="Lemaire P."/>
            <person name="Martinez D."/>
            <person name="Meinertzhagen I.A."/>
            <person name="Necula S."/>
            <person name="Nonaka M."/>
            <person name="Putnam N."/>
            <person name="Rash S."/>
            <person name="Saiga H."/>
            <person name="Satake M."/>
            <person name="Terry A."/>
            <person name="Yamada L."/>
            <person name="Wang H.G."/>
            <person name="Awazu S."/>
            <person name="Azumi K."/>
            <person name="Boore J."/>
            <person name="Branno M."/>
            <person name="Chin-Bow S."/>
            <person name="DeSantis R."/>
            <person name="Doyle S."/>
            <person name="Francino P."/>
            <person name="Keys D.N."/>
            <person name="Haga S."/>
            <person name="Hayashi H."/>
            <person name="Hino K."/>
            <person name="Imai K.S."/>
            <person name="Inaba K."/>
            <person name="Kano S."/>
            <person name="Kobayashi K."/>
            <person name="Kobayashi M."/>
            <person name="Lee B.I."/>
            <person name="Makabe K.W."/>
            <person name="Manohar C."/>
            <person name="Matassi G."/>
            <person name="Medina M."/>
            <person name="Mochizuki Y."/>
            <person name="Mount S."/>
            <person name="Morishita T."/>
            <person name="Miura S."/>
            <person name="Nakayama A."/>
            <person name="Nishizaka S."/>
            <person name="Nomoto H."/>
            <person name="Ohta F."/>
            <person name="Oishi K."/>
            <person name="Rigoutsos I."/>
            <person name="Sano M."/>
            <person name="Sasaki A."/>
            <person name="Sasakura Y."/>
            <person name="Shoguchi E."/>
            <person name="Shin-i T."/>
            <person name="Spagnuolo A."/>
            <person name="Stainier D."/>
            <person name="Suzuki M.M."/>
            <person name="Tassy O."/>
            <person name="Takatori N."/>
            <person name="Tokuoka M."/>
            <person name="Yagi K."/>
            <person name="Yoshizaki F."/>
            <person name="Wada S."/>
            <person name="Zhang C."/>
            <person name="Hyatt P.D."/>
            <person name="Larimer F."/>
            <person name="Detter C."/>
            <person name="Doggett N."/>
            <person name="Glavina T."/>
            <person name="Hawkins T."/>
            <person name="Richardson P."/>
            <person name="Lucas S."/>
            <person name="Kohara Y."/>
            <person name="Levine M."/>
            <person name="Satoh N."/>
            <person name="Rokhsar D.S."/>
        </authorList>
    </citation>
    <scope>NUCLEOTIDE SEQUENCE [LARGE SCALE GENOMIC DNA]</scope>
</reference>
<name>F6ZF87_CIOIN</name>
<reference evidence="3" key="3">
    <citation type="submission" date="2025-09" db="UniProtKB">
        <authorList>
            <consortium name="Ensembl"/>
        </authorList>
    </citation>
    <scope>IDENTIFICATION</scope>
</reference>
<dbReference type="HOGENOM" id="CLU_2025901_0_0_1"/>
<gene>
    <name evidence="3" type="primary">LOC100180791</name>
</gene>
<proteinExistence type="predicted"/>
<dbReference type="SUPFAM" id="SSF55797">
    <property type="entry name" value="PR-1-like"/>
    <property type="match status" value="1"/>
</dbReference>
<dbReference type="AlphaFoldDB" id="F6ZF87"/>
<keyword evidence="4" id="KW-1185">Reference proteome</keyword>
<evidence type="ECO:0000256" key="1">
    <source>
        <dbReference type="SAM" id="SignalP"/>
    </source>
</evidence>
<feature type="chain" id="PRO_5003346789" evidence="1">
    <location>
        <begin position="17"/>
        <end position="122"/>
    </location>
</feature>